<accession>A0A2H0XCJ0</accession>
<comment type="function">
    <text evidence="2">Catalyzes the condensation of isopentenyl diphosphate (IPP) with allylic pyrophosphates generating different type of terpenoids.</text>
</comment>
<reference evidence="4" key="1">
    <citation type="submission" date="2017-09" db="EMBL/GenBank/DDBJ databases">
        <title>Depth-based differentiation of microbial function through sediment-hosted aquifers and enrichment of novel symbionts in the deep terrestrial subsurface.</title>
        <authorList>
            <person name="Probst A.J."/>
            <person name="Ladd B."/>
            <person name="Jarett J.K."/>
            <person name="Geller-Mcgrath D.E."/>
            <person name="Sieber C.M.K."/>
            <person name="Emerson J.B."/>
            <person name="Anantharaman K."/>
            <person name="Thomas B.C."/>
            <person name="Malmstrom R."/>
            <person name="Stieglmeier M."/>
            <person name="Klingl A."/>
            <person name="Woyke T."/>
            <person name="Ryan C.M."/>
            <person name="Banfield J.F."/>
        </authorList>
    </citation>
    <scope>NUCLEOTIDE SEQUENCE [LARGE SCALE GENOMIC DNA]</scope>
</reference>
<proteinExistence type="inferred from homology"/>
<keyword evidence="2" id="KW-0479">Metal-binding</keyword>
<dbReference type="GO" id="GO:0016094">
    <property type="term" value="P:polyprenol biosynthetic process"/>
    <property type="evidence" value="ECO:0007669"/>
    <property type="project" value="TreeGrafter"/>
</dbReference>
<dbReference type="PROSITE" id="PS01066">
    <property type="entry name" value="UPP_SYNTHASE"/>
    <property type="match status" value="1"/>
</dbReference>
<dbReference type="CDD" id="cd00475">
    <property type="entry name" value="Cis_IPPS"/>
    <property type="match status" value="1"/>
</dbReference>
<feature type="binding site" evidence="2">
    <location>
        <position position="62"/>
    </location>
    <ligand>
        <name>substrate</name>
    </ligand>
</feature>
<dbReference type="Proteomes" id="UP000231252">
    <property type="component" value="Unassembled WGS sequence"/>
</dbReference>
<organism evidence="3 4">
    <name type="scientific">candidate division WWE3 bacterium CG08_land_8_20_14_0_20_41_10</name>
    <dbReference type="NCBI Taxonomy" id="1975085"/>
    <lineage>
        <taxon>Bacteria</taxon>
        <taxon>Katanobacteria</taxon>
    </lineage>
</organism>
<evidence type="ECO:0000313" key="3">
    <source>
        <dbReference type="EMBL" id="PIS22633.1"/>
    </source>
</evidence>
<feature type="active site" evidence="2">
    <location>
        <position position="13"/>
    </location>
</feature>
<evidence type="ECO:0000256" key="1">
    <source>
        <dbReference type="ARBA" id="ARBA00022679"/>
    </source>
</evidence>
<keyword evidence="2" id="KW-0460">Magnesium</keyword>
<comment type="cofactor">
    <cofactor evidence="2">
        <name>Mg(2+)</name>
        <dbReference type="ChEBI" id="CHEBI:18420"/>
    </cofactor>
    <text evidence="2">Binds 2 magnesium ions per subunit.</text>
</comment>
<dbReference type="GO" id="GO:0045547">
    <property type="term" value="F:ditrans,polycis-polyprenyl diphosphate synthase [(2E,6E)-farnesyl diphosphate specific] activity"/>
    <property type="evidence" value="ECO:0007669"/>
    <property type="project" value="TreeGrafter"/>
</dbReference>
<feature type="binding site" evidence="2">
    <location>
        <position position="18"/>
    </location>
    <ligand>
        <name>substrate</name>
    </ligand>
</feature>
<feature type="binding site" evidence="2">
    <location>
        <position position="64"/>
    </location>
    <ligand>
        <name>substrate</name>
    </ligand>
</feature>
<dbReference type="Gene3D" id="3.40.1180.10">
    <property type="entry name" value="Decaprenyl diphosphate synthase-like"/>
    <property type="match status" value="1"/>
</dbReference>
<name>A0A2H0XCJ0_UNCKA</name>
<comment type="caution">
    <text evidence="2">Lacks conserved residue(s) required for the propagation of feature annotation.</text>
</comment>
<feature type="binding site" evidence="2">
    <location>
        <position position="13"/>
    </location>
    <ligand>
        <name>Mg(2+)</name>
        <dbReference type="ChEBI" id="CHEBI:18420"/>
    </ligand>
</feature>
<keyword evidence="1 2" id="KW-0808">Transferase</keyword>
<dbReference type="GO" id="GO:0000287">
    <property type="term" value="F:magnesium ion binding"/>
    <property type="evidence" value="ECO:0007669"/>
    <property type="project" value="UniProtKB-UniRule"/>
</dbReference>
<sequence length="238" mass="27881">MENLPQHVAIIPDGNRRWARARGLPALEGHRRGFETVVELSEKARELGIKYFTLWFFSTENWKRTPIEVSYLMNLALEKIDQEKVRLIRDQTRFTHLGRKDRIPLELAEKFIELEQETAKFDKYFFNLAFDYGGRDELIRAVKNIVLEGHNEEDITEELISNHLYTKNIPDPDLIIRTSGEKRLSGYLPWQGVYSELYFADVHCPDFNFEEFKKALADYAGRERRRGGDSKTPPLTPC</sequence>
<comment type="subunit">
    <text evidence="2">Homodimer.</text>
</comment>
<dbReference type="EMBL" id="PEYU01000014">
    <property type="protein sequence ID" value="PIS22633.1"/>
    <property type="molecule type" value="Genomic_DNA"/>
</dbReference>
<gene>
    <name evidence="3" type="primary">uppS</name>
    <name evidence="3" type="ORF">COT50_00760</name>
</gene>
<feature type="binding site" evidence="2">
    <location>
        <position position="177"/>
    </location>
    <ligand>
        <name>substrate</name>
    </ligand>
</feature>
<feature type="binding site" evidence="2">
    <location>
        <position position="30"/>
    </location>
    <ligand>
        <name>substrate</name>
    </ligand>
</feature>
<feature type="binding site" evidence="2">
    <location>
        <begin position="58"/>
        <end position="60"/>
    </location>
    <ligand>
        <name>substrate</name>
    </ligand>
</feature>
<feature type="active site" description="Proton acceptor" evidence="2">
    <location>
        <position position="61"/>
    </location>
</feature>
<dbReference type="EC" id="2.5.1.-" evidence="2"/>
<dbReference type="AlphaFoldDB" id="A0A2H0XCJ0"/>
<evidence type="ECO:0000256" key="2">
    <source>
        <dbReference type="HAMAP-Rule" id="MF_01139"/>
    </source>
</evidence>
<comment type="caution">
    <text evidence="3">The sequence shown here is derived from an EMBL/GenBank/DDBJ whole genome shotgun (WGS) entry which is preliminary data.</text>
</comment>
<evidence type="ECO:0000313" key="4">
    <source>
        <dbReference type="Proteomes" id="UP000231252"/>
    </source>
</evidence>
<dbReference type="SUPFAM" id="SSF64005">
    <property type="entry name" value="Undecaprenyl diphosphate synthase"/>
    <property type="match status" value="1"/>
</dbReference>
<dbReference type="PANTHER" id="PTHR10291">
    <property type="entry name" value="DEHYDRODOLICHYL DIPHOSPHATE SYNTHASE FAMILY MEMBER"/>
    <property type="match status" value="1"/>
</dbReference>
<dbReference type="NCBIfam" id="TIGR00055">
    <property type="entry name" value="uppS"/>
    <property type="match status" value="1"/>
</dbReference>
<feature type="binding site" evidence="2">
    <location>
        <position position="196"/>
    </location>
    <ligand>
        <name>Mg(2+)</name>
        <dbReference type="ChEBI" id="CHEBI:18420"/>
    </ligand>
</feature>
<dbReference type="InterPro" id="IPR018520">
    <property type="entry name" value="UPP_synth-like_CS"/>
</dbReference>
<protein>
    <recommendedName>
        <fullName evidence="2">Isoprenyl transferase</fullName>
        <ecNumber evidence="2">2.5.1.-</ecNumber>
    </recommendedName>
</protein>
<dbReference type="InterPro" id="IPR036424">
    <property type="entry name" value="UPP_synth-like_sf"/>
</dbReference>
<dbReference type="HAMAP" id="MF_01139">
    <property type="entry name" value="ISPT"/>
    <property type="match status" value="1"/>
</dbReference>
<comment type="similarity">
    <text evidence="2">Belongs to the UPP synthase family.</text>
</comment>
<dbReference type="InterPro" id="IPR001441">
    <property type="entry name" value="UPP_synth-like"/>
</dbReference>
<feature type="binding site" evidence="2">
    <location>
        <begin position="14"/>
        <end position="17"/>
    </location>
    <ligand>
        <name>substrate</name>
    </ligand>
</feature>
<feature type="binding site" evidence="2">
    <location>
        <begin position="183"/>
        <end position="185"/>
    </location>
    <ligand>
        <name>substrate</name>
    </ligand>
</feature>
<dbReference type="Pfam" id="PF01255">
    <property type="entry name" value="Prenyltransf"/>
    <property type="match status" value="1"/>
</dbReference>
<dbReference type="PANTHER" id="PTHR10291:SF0">
    <property type="entry name" value="DEHYDRODOLICHYL DIPHOSPHATE SYNTHASE 2"/>
    <property type="match status" value="1"/>
</dbReference>